<protein>
    <recommendedName>
        <fullName evidence="2">Phosphatidylinositol transfer protein N-terminal domain-containing protein</fullName>
    </recommendedName>
</protein>
<dbReference type="GO" id="GO:0035091">
    <property type="term" value="F:phosphatidylinositol binding"/>
    <property type="evidence" value="ECO:0007669"/>
    <property type="project" value="TreeGrafter"/>
</dbReference>
<accession>A0A8H7ZUS2</accession>
<dbReference type="GO" id="GO:0008525">
    <property type="term" value="F:phosphatidylcholine transporter activity"/>
    <property type="evidence" value="ECO:0007669"/>
    <property type="project" value="TreeGrafter"/>
</dbReference>
<gene>
    <name evidence="3" type="ORF">BJ554DRAFT_44</name>
</gene>
<dbReference type="PANTHER" id="PTHR10658:SF11">
    <property type="entry name" value="VIBRATOR, ISOFORM B"/>
    <property type="match status" value="1"/>
</dbReference>
<sequence length="139" mass="15767">MSHSASQPFNHTTDEKAKIEIVLIDIANDPVDKYKFEEDPKLYKSEKSERGPLEDKWIQTANPMMTCYKKVTVEFKWYGLQTKIENFIHKVVWPNNPGYPRPRGEDKGGAGQEAATENSRQVAGGREKNASDLPTNPSK</sequence>
<reference evidence="3 4" key="1">
    <citation type="journal article" name="Sci. Rep.">
        <title>Genome-scale phylogenetic analyses confirm Olpidium as the closest living zoosporic fungus to the non-flagellated, terrestrial fungi.</title>
        <authorList>
            <person name="Chang Y."/>
            <person name="Rochon D."/>
            <person name="Sekimoto S."/>
            <person name="Wang Y."/>
            <person name="Chovatia M."/>
            <person name="Sandor L."/>
            <person name="Salamov A."/>
            <person name="Grigoriev I.V."/>
            <person name="Stajich J.E."/>
            <person name="Spatafora J.W."/>
        </authorList>
    </citation>
    <scope>NUCLEOTIDE SEQUENCE [LARGE SCALE GENOMIC DNA]</scope>
    <source>
        <strain evidence="3">S191</strain>
    </source>
</reference>
<dbReference type="PANTHER" id="PTHR10658">
    <property type="entry name" value="PHOSPHATIDYLINOSITOL TRANSFER PROTEIN"/>
    <property type="match status" value="1"/>
</dbReference>
<dbReference type="GO" id="GO:0031210">
    <property type="term" value="F:phosphatidylcholine binding"/>
    <property type="evidence" value="ECO:0007669"/>
    <property type="project" value="TreeGrafter"/>
</dbReference>
<evidence type="ECO:0000259" key="2">
    <source>
        <dbReference type="Pfam" id="PF02121"/>
    </source>
</evidence>
<dbReference type="InterPro" id="IPR001666">
    <property type="entry name" value="PI_transfer"/>
</dbReference>
<evidence type="ECO:0000313" key="3">
    <source>
        <dbReference type="EMBL" id="KAG5459542.1"/>
    </source>
</evidence>
<dbReference type="Gene3D" id="3.30.530.20">
    <property type="match status" value="1"/>
</dbReference>
<comment type="caution">
    <text evidence="3">The sequence shown here is derived from an EMBL/GenBank/DDBJ whole genome shotgun (WGS) entry which is preliminary data.</text>
</comment>
<dbReference type="Pfam" id="PF02121">
    <property type="entry name" value="IP_trans"/>
    <property type="match status" value="1"/>
</dbReference>
<dbReference type="GO" id="GO:0005737">
    <property type="term" value="C:cytoplasm"/>
    <property type="evidence" value="ECO:0007669"/>
    <property type="project" value="TreeGrafter"/>
</dbReference>
<evidence type="ECO:0000313" key="4">
    <source>
        <dbReference type="Proteomes" id="UP000673691"/>
    </source>
</evidence>
<organism evidence="3 4">
    <name type="scientific">Olpidium bornovanus</name>
    <dbReference type="NCBI Taxonomy" id="278681"/>
    <lineage>
        <taxon>Eukaryota</taxon>
        <taxon>Fungi</taxon>
        <taxon>Fungi incertae sedis</taxon>
        <taxon>Olpidiomycota</taxon>
        <taxon>Olpidiomycotina</taxon>
        <taxon>Olpidiomycetes</taxon>
        <taxon>Olpidiales</taxon>
        <taxon>Olpidiaceae</taxon>
        <taxon>Olpidium</taxon>
    </lineage>
</organism>
<dbReference type="Proteomes" id="UP000673691">
    <property type="component" value="Unassembled WGS sequence"/>
</dbReference>
<dbReference type="SUPFAM" id="SSF55961">
    <property type="entry name" value="Bet v1-like"/>
    <property type="match status" value="1"/>
</dbReference>
<dbReference type="InterPro" id="IPR055261">
    <property type="entry name" value="PI_transfer_N"/>
</dbReference>
<feature type="region of interest" description="Disordered" evidence="1">
    <location>
        <begin position="93"/>
        <end position="139"/>
    </location>
</feature>
<dbReference type="EMBL" id="JAEFCI010006665">
    <property type="protein sequence ID" value="KAG5459542.1"/>
    <property type="molecule type" value="Genomic_DNA"/>
</dbReference>
<dbReference type="InterPro" id="IPR023393">
    <property type="entry name" value="START-like_dom_sf"/>
</dbReference>
<dbReference type="GO" id="GO:0008526">
    <property type="term" value="F:phosphatidylinositol transfer activity"/>
    <property type="evidence" value="ECO:0007669"/>
    <property type="project" value="TreeGrafter"/>
</dbReference>
<name>A0A8H7ZUS2_9FUNG</name>
<feature type="domain" description="Phosphatidylinositol transfer protein N-terminal" evidence="2">
    <location>
        <begin position="7"/>
        <end position="92"/>
    </location>
</feature>
<proteinExistence type="predicted"/>
<dbReference type="OrthoDB" id="2433012at2759"/>
<keyword evidence="4" id="KW-1185">Reference proteome</keyword>
<evidence type="ECO:0000256" key="1">
    <source>
        <dbReference type="SAM" id="MobiDB-lite"/>
    </source>
</evidence>
<dbReference type="AlphaFoldDB" id="A0A8H7ZUS2"/>